<dbReference type="Proteomes" id="UP000477782">
    <property type="component" value="Unassembled WGS sequence"/>
</dbReference>
<evidence type="ECO:0000313" key="6">
    <source>
        <dbReference type="Proteomes" id="UP000477782"/>
    </source>
</evidence>
<dbReference type="SMART" id="SM00345">
    <property type="entry name" value="HTH_GNTR"/>
    <property type="match status" value="1"/>
</dbReference>
<accession>A0A6M0QWC2</accession>
<organism evidence="5 6">
    <name type="scientific">Tabrizicola oligotrophica</name>
    <dbReference type="NCBI Taxonomy" id="2710650"/>
    <lineage>
        <taxon>Bacteria</taxon>
        <taxon>Pseudomonadati</taxon>
        <taxon>Pseudomonadota</taxon>
        <taxon>Alphaproteobacteria</taxon>
        <taxon>Rhodobacterales</taxon>
        <taxon>Paracoccaceae</taxon>
        <taxon>Tabrizicola</taxon>
    </lineage>
</organism>
<dbReference type="GO" id="GO:0003677">
    <property type="term" value="F:DNA binding"/>
    <property type="evidence" value="ECO:0007669"/>
    <property type="project" value="UniProtKB-KW"/>
</dbReference>
<keyword evidence="6" id="KW-1185">Reference proteome</keyword>
<protein>
    <submittedName>
        <fullName evidence="5">GntR family transcriptional regulator</fullName>
    </submittedName>
</protein>
<dbReference type="SMART" id="SM00866">
    <property type="entry name" value="UTRA"/>
    <property type="match status" value="1"/>
</dbReference>
<dbReference type="PRINTS" id="PR00035">
    <property type="entry name" value="HTHGNTR"/>
</dbReference>
<dbReference type="Pfam" id="PF00392">
    <property type="entry name" value="GntR"/>
    <property type="match status" value="1"/>
</dbReference>
<dbReference type="GO" id="GO:0045892">
    <property type="term" value="P:negative regulation of DNA-templated transcription"/>
    <property type="evidence" value="ECO:0007669"/>
    <property type="project" value="TreeGrafter"/>
</dbReference>
<dbReference type="Gene3D" id="1.10.10.10">
    <property type="entry name" value="Winged helix-like DNA-binding domain superfamily/Winged helix DNA-binding domain"/>
    <property type="match status" value="1"/>
</dbReference>
<dbReference type="PANTHER" id="PTHR44846">
    <property type="entry name" value="MANNOSYL-D-GLYCERATE TRANSPORT/METABOLISM SYSTEM REPRESSOR MNGR-RELATED"/>
    <property type="match status" value="1"/>
</dbReference>
<gene>
    <name evidence="5" type="ORF">G4Z14_15685</name>
</gene>
<dbReference type="GO" id="GO:0003700">
    <property type="term" value="F:DNA-binding transcription factor activity"/>
    <property type="evidence" value="ECO:0007669"/>
    <property type="project" value="InterPro"/>
</dbReference>
<dbReference type="InterPro" id="IPR036388">
    <property type="entry name" value="WH-like_DNA-bd_sf"/>
</dbReference>
<dbReference type="SUPFAM" id="SSF46785">
    <property type="entry name" value="Winged helix' DNA-binding domain"/>
    <property type="match status" value="1"/>
</dbReference>
<dbReference type="CDD" id="cd07377">
    <property type="entry name" value="WHTH_GntR"/>
    <property type="match status" value="1"/>
</dbReference>
<dbReference type="RefSeq" id="WP_164627439.1">
    <property type="nucleotide sequence ID" value="NZ_JAAIVJ010000012.1"/>
</dbReference>
<dbReference type="PROSITE" id="PS50949">
    <property type="entry name" value="HTH_GNTR"/>
    <property type="match status" value="1"/>
</dbReference>
<reference evidence="5 6" key="1">
    <citation type="submission" date="2020-02" db="EMBL/GenBank/DDBJ databases">
        <authorList>
            <person name="Chen W.-M."/>
        </authorList>
    </citation>
    <scope>NUCLEOTIDE SEQUENCE [LARGE SCALE GENOMIC DNA]</scope>
    <source>
        <strain evidence="5 6">KMS-5</strain>
    </source>
</reference>
<evidence type="ECO:0000256" key="3">
    <source>
        <dbReference type="ARBA" id="ARBA00023163"/>
    </source>
</evidence>
<evidence type="ECO:0000256" key="2">
    <source>
        <dbReference type="ARBA" id="ARBA00023125"/>
    </source>
</evidence>
<dbReference type="InterPro" id="IPR050679">
    <property type="entry name" value="Bact_HTH_transcr_reg"/>
</dbReference>
<dbReference type="SUPFAM" id="SSF64288">
    <property type="entry name" value="Chorismate lyase-like"/>
    <property type="match status" value="1"/>
</dbReference>
<feature type="domain" description="HTH gntR-type" evidence="4">
    <location>
        <begin position="17"/>
        <end position="86"/>
    </location>
</feature>
<comment type="caution">
    <text evidence="5">The sequence shown here is derived from an EMBL/GenBank/DDBJ whole genome shotgun (WGS) entry which is preliminary data.</text>
</comment>
<keyword evidence="3" id="KW-0804">Transcription</keyword>
<dbReference type="AlphaFoldDB" id="A0A6M0QWC2"/>
<evidence type="ECO:0000313" key="5">
    <source>
        <dbReference type="EMBL" id="NEY91739.1"/>
    </source>
</evidence>
<proteinExistence type="predicted"/>
<name>A0A6M0QWC2_9RHOB</name>
<dbReference type="InterPro" id="IPR000524">
    <property type="entry name" value="Tscrpt_reg_HTH_GntR"/>
</dbReference>
<dbReference type="EMBL" id="JAAIVJ010000012">
    <property type="protein sequence ID" value="NEY91739.1"/>
    <property type="molecule type" value="Genomic_DNA"/>
</dbReference>
<keyword evidence="1" id="KW-0805">Transcription regulation</keyword>
<dbReference type="PANTHER" id="PTHR44846:SF1">
    <property type="entry name" value="MANNOSYL-D-GLYCERATE TRANSPORT_METABOLISM SYSTEM REPRESSOR MNGR-RELATED"/>
    <property type="match status" value="1"/>
</dbReference>
<dbReference type="InterPro" id="IPR011663">
    <property type="entry name" value="UTRA"/>
</dbReference>
<sequence>MTVETKERQAIRRSSNVPAYSQLADILEQQIAVLTDAERQRALPSEGDLSRQYGLSRITVRQALKSLETKGLVYSAQGRGSFPTVPRVKGISGFHSFTAEVRRNGQEPGSVILATDEVDGLPASVTEKLPVAEGENGPQVHLRRLRLIDGLPIAIEDAWLPKALFPDLAPADFSDGSLYSLLADRWGLEPAWTDALIEPGLANAEVSRLLKIAEDDPVLVAWRVTVTAEDKVFERVRSIYRPGFSLRVARYRLG</sequence>
<dbReference type="Pfam" id="PF07702">
    <property type="entry name" value="UTRA"/>
    <property type="match status" value="1"/>
</dbReference>
<keyword evidence="2" id="KW-0238">DNA-binding</keyword>
<dbReference type="Gene3D" id="3.40.1410.10">
    <property type="entry name" value="Chorismate lyase-like"/>
    <property type="match status" value="1"/>
</dbReference>
<dbReference type="InterPro" id="IPR036390">
    <property type="entry name" value="WH_DNA-bd_sf"/>
</dbReference>
<dbReference type="InterPro" id="IPR028978">
    <property type="entry name" value="Chorismate_lyase_/UTRA_dom_sf"/>
</dbReference>
<evidence type="ECO:0000259" key="4">
    <source>
        <dbReference type="PROSITE" id="PS50949"/>
    </source>
</evidence>
<evidence type="ECO:0000256" key="1">
    <source>
        <dbReference type="ARBA" id="ARBA00023015"/>
    </source>
</evidence>